<gene>
    <name evidence="1" type="ORF">SERLADRAFT_471660</name>
</gene>
<dbReference type="KEGG" id="sla:SERLADRAFT_471660"/>
<sequence>TLKQRYLFTCCGAFELLRFHALQPFFLSCCGQGHTYLQSIFRATNSLTIYPK</sequence>
<dbReference type="AlphaFoldDB" id="F8P1J3"/>
<dbReference type="GeneID" id="18819992"/>
<protein>
    <submittedName>
        <fullName evidence="1">Uncharacterized protein</fullName>
    </submittedName>
</protein>
<dbReference type="EMBL" id="GL945436">
    <property type="protein sequence ID" value="EGO23022.1"/>
    <property type="molecule type" value="Genomic_DNA"/>
</dbReference>
<accession>F8P1J3</accession>
<proteinExistence type="predicted"/>
<dbReference type="Proteomes" id="UP000008064">
    <property type="component" value="Unassembled WGS sequence"/>
</dbReference>
<organism>
    <name type="scientific">Serpula lacrymans var. lacrymans (strain S7.9)</name>
    <name type="common">Dry rot fungus</name>
    <dbReference type="NCBI Taxonomy" id="578457"/>
    <lineage>
        <taxon>Eukaryota</taxon>
        <taxon>Fungi</taxon>
        <taxon>Dikarya</taxon>
        <taxon>Basidiomycota</taxon>
        <taxon>Agaricomycotina</taxon>
        <taxon>Agaricomycetes</taxon>
        <taxon>Agaricomycetidae</taxon>
        <taxon>Boletales</taxon>
        <taxon>Coniophorineae</taxon>
        <taxon>Serpulaceae</taxon>
        <taxon>Serpula</taxon>
    </lineage>
</organism>
<name>F8P1J3_SERL9</name>
<evidence type="ECO:0000313" key="1">
    <source>
        <dbReference type="EMBL" id="EGO23022.1"/>
    </source>
</evidence>
<dbReference type="RefSeq" id="XP_007320262.1">
    <property type="nucleotide sequence ID" value="XM_007320200.1"/>
</dbReference>
<feature type="non-terminal residue" evidence="1">
    <location>
        <position position="1"/>
    </location>
</feature>
<dbReference type="HOGENOM" id="CLU_3093217_0_0_1"/>
<reference evidence="1" key="1">
    <citation type="submission" date="2011-04" db="EMBL/GenBank/DDBJ databases">
        <title>Evolution of plant cell wall degrading machinery underlies the functional diversity of forest fungi.</title>
        <authorList>
            <consortium name="US DOE Joint Genome Institute (JGI-PGF)"/>
            <person name="Eastwood D.C."/>
            <person name="Floudas D."/>
            <person name="Binder M."/>
            <person name="Majcherczyk A."/>
            <person name="Schneider P."/>
            <person name="Aerts A."/>
            <person name="Asiegbu F.O."/>
            <person name="Baker S.E."/>
            <person name="Barry K."/>
            <person name="Bendiksby M."/>
            <person name="Blumentritt M."/>
            <person name="Coutinho P.M."/>
            <person name="Cullen D."/>
            <person name="Cullen D."/>
            <person name="Gathman A."/>
            <person name="Goodell B."/>
            <person name="Henrissat B."/>
            <person name="Ihrmark K."/>
            <person name="Kauserud H."/>
            <person name="Kohler A."/>
            <person name="LaButti K."/>
            <person name="Lapidus A."/>
            <person name="Lavin J.L."/>
            <person name="Lee Y.-H."/>
            <person name="Lindquist E."/>
            <person name="Lilly W."/>
            <person name="Lucas S."/>
            <person name="Morin E."/>
            <person name="Murat C."/>
            <person name="Oguiza J.A."/>
            <person name="Park J."/>
            <person name="Pisabarro A.G."/>
            <person name="Riley R."/>
            <person name="Rosling A."/>
            <person name="Salamov A."/>
            <person name="Schmidt O."/>
            <person name="Schmutz J."/>
            <person name="Skrede I."/>
            <person name="Stenlid J."/>
            <person name="Wiebenga A."/>
            <person name="Xie X."/>
            <person name="Kues U."/>
            <person name="Hibbett D.S."/>
            <person name="Hoffmeister D."/>
            <person name="Hogberg N."/>
            <person name="Martin F."/>
            <person name="Grigoriev I.V."/>
            <person name="Watkinson S.C."/>
        </authorList>
    </citation>
    <scope>NUCLEOTIDE SEQUENCE</scope>
    <source>
        <strain evidence="1">S7.9</strain>
    </source>
</reference>